<evidence type="ECO:0000313" key="3">
    <source>
        <dbReference type="EMBL" id="CAJ1396610.1"/>
    </source>
</evidence>
<evidence type="ECO:0000259" key="2">
    <source>
        <dbReference type="Pfam" id="PF09353"/>
    </source>
</evidence>
<accession>A0AA36IZ27</accession>
<sequence length="295" mass="32726">MRTTAVLLIGICGLLAKAFVGQSDSWGRLPSRSVAPAALWDQFLPKDPVDVPLNASALSNRLQDVIFTVMKKGLPQVDIDLPAGLILGVEGEEPDELEPRALQAKAGDSDKAKAAKKEREVRGDRELAGAFVQFFYEFKNSVNLCVLFRNPGLANLARTAWGDFGKARVVGFPSSKSVQDSADVAKLLRNRPWVLAVAPRARQLRQLQELSEMPDVKMQLILANARVRCRKQGEDLRRDVATASNPVLHVSFMSKDALVFKSIDTPWVMVRRDGTEIWRGDEEPSREVLLDVLKR</sequence>
<evidence type="ECO:0000256" key="1">
    <source>
        <dbReference type="SAM" id="SignalP"/>
    </source>
</evidence>
<comment type="caution">
    <text evidence="3">The sequence shown here is derived from an EMBL/GenBank/DDBJ whole genome shotgun (WGS) entry which is preliminary data.</text>
</comment>
<evidence type="ECO:0000313" key="4">
    <source>
        <dbReference type="Proteomes" id="UP001178507"/>
    </source>
</evidence>
<keyword evidence="4" id="KW-1185">Reference proteome</keyword>
<proteinExistence type="predicted"/>
<dbReference type="Pfam" id="PF09353">
    <property type="entry name" value="DUF1995"/>
    <property type="match status" value="1"/>
</dbReference>
<feature type="domain" description="DUF1995" evidence="2">
    <location>
        <begin position="76"/>
        <end position="276"/>
    </location>
</feature>
<dbReference type="EMBL" id="CAUJNA010003238">
    <property type="protein sequence ID" value="CAJ1396610.1"/>
    <property type="molecule type" value="Genomic_DNA"/>
</dbReference>
<protein>
    <recommendedName>
        <fullName evidence="2">DUF1995 domain-containing protein</fullName>
    </recommendedName>
</protein>
<organism evidence="3 4">
    <name type="scientific">Effrenium voratum</name>
    <dbReference type="NCBI Taxonomy" id="2562239"/>
    <lineage>
        <taxon>Eukaryota</taxon>
        <taxon>Sar</taxon>
        <taxon>Alveolata</taxon>
        <taxon>Dinophyceae</taxon>
        <taxon>Suessiales</taxon>
        <taxon>Symbiodiniaceae</taxon>
        <taxon>Effrenium</taxon>
    </lineage>
</organism>
<name>A0AA36IZ27_9DINO</name>
<feature type="signal peptide" evidence="1">
    <location>
        <begin position="1"/>
        <end position="18"/>
    </location>
</feature>
<keyword evidence="1" id="KW-0732">Signal</keyword>
<feature type="chain" id="PRO_5041433822" description="DUF1995 domain-containing protein" evidence="1">
    <location>
        <begin position="19"/>
        <end position="295"/>
    </location>
</feature>
<dbReference type="Proteomes" id="UP001178507">
    <property type="component" value="Unassembled WGS sequence"/>
</dbReference>
<reference evidence="3" key="1">
    <citation type="submission" date="2023-08" db="EMBL/GenBank/DDBJ databases">
        <authorList>
            <person name="Chen Y."/>
            <person name="Shah S."/>
            <person name="Dougan E. K."/>
            <person name="Thang M."/>
            <person name="Chan C."/>
        </authorList>
    </citation>
    <scope>NUCLEOTIDE SEQUENCE</scope>
</reference>
<dbReference type="InterPro" id="IPR018962">
    <property type="entry name" value="DUF1995"/>
</dbReference>
<gene>
    <name evidence="3" type="ORF">EVOR1521_LOCUS20808</name>
</gene>
<dbReference type="AlphaFoldDB" id="A0AA36IZ27"/>